<dbReference type="Gene3D" id="3.40.50.300">
    <property type="entry name" value="P-loop containing nucleotide triphosphate hydrolases"/>
    <property type="match status" value="1"/>
</dbReference>
<dbReference type="InterPro" id="IPR001482">
    <property type="entry name" value="T2SS/T4SS_dom"/>
</dbReference>
<evidence type="ECO:0000313" key="5">
    <source>
        <dbReference type="EMBL" id="HIV75005.1"/>
    </source>
</evidence>
<organism evidence="5 6">
    <name type="scientific">Candidatus Pseudogracilibacillus intestinigallinarum</name>
    <dbReference type="NCBI Taxonomy" id="2838742"/>
    <lineage>
        <taxon>Bacteria</taxon>
        <taxon>Bacillati</taxon>
        <taxon>Bacillota</taxon>
        <taxon>Bacilli</taxon>
        <taxon>Bacillales</taxon>
        <taxon>Bacillaceae</taxon>
        <taxon>Pseudogracilibacillus</taxon>
    </lineage>
</organism>
<name>A0A9D1PNI6_9BACI</name>
<dbReference type="PANTHER" id="PTHR30258">
    <property type="entry name" value="TYPE II SECRETION SYSTEM PROTEIN GSPE-RELATED"/>
    <property type="match status" value="1"/>
</dbReference>
<dbReference type="Pfam" id="PF00437">
    <property type="entry name" value="T2SSE"/>
    <property type="match status" value="1"/>
</dbReference>
<comment type="caution">
    <text evidence="5">The sequence shown here is derived from an EMBL/GenBank/DDBJ whole genome shotgun (WGS) entry which is preliminary data.</text>
</comment>
<dbReference type="PANTHER" id="PTHR30258:SF2">
    <property type="entry name" value="COMG OPERON PROTEIN 1"/>
    <property type="match status" value="1"/>
</dbReference>
<dbReference type="SUPFAM" id="SSF52540">
    <property type="entry name" value="P-loop containing nucleoside triphosphate hydrolases"/>
    <property type="match status" value="1"/>
</dbReference>
<dbReference type="InterPro" id="IPR027417">
    <property type="entry name" value="P-loop_NTPase"/>
</dbReference>
<gene>
    <name evidence="5" type="primary">tadA</name>
    <name evidence="5" type="ORF">H9895_08020</name>
</gene>
<feature type="domain" description="Bacterial type II secretion system protein E" evidence="4">
    <location>
        <begin position="206"/>
        <end position="220"/>
    </location>
</feature>
<proteinExistence type="inferred from homology"/>
<comment type="similarity">
    <text evidence="1">Belongs to the GSP E family.</text>
</comment>
<protein>
    <submittedName>
        <fullName evidence="5">Flp pilus assembly complex ATPase component TadA</fullName>
    </submittedName>
</protein>
<dbReference type="NCBIfam" id="NF041000">
    <property type="entry name" value="ATPase_ComGA"/>
    <property type="match status" value="1"/>
</dbReference>
<evidence type="ECO:0000259" key="4">
    <source>
        <dbReference type="PROSITE" id="PS00662"/>
    </source>
</evidence>
<evidence type="ECO:0000256" key="2">
    <source>
        <dbReference type="ARBA" id="ARBA00022741"/>
    </source>
</evidence>
<dbReference type="SMART" id="SM00382">
    <property type="entry name" value="AAA"/>
    <property type="match status" value="1"/>
</dbReference>
<dbReference type="CDD" id="cd01129">
    <property type="entry name" value="PulE-GspE-like"/>
    <property type="match status" value="1"/>
</dbReference>
<dbReference type="Gene3D" id="3.30.450.90">
    <property type="match status" value="1"/>
</dbReference>
<dbReference type="GO" id="GO:0005524">
    <property type="term" value="F:ATP binding"/>
    <property type="evidence" value="ECO:0007669"/>
    <property type="project" value="UniProtKB-KW"/>
</dbReference>
<dbReference type="PROSITE" id="PS00662">
    <property type="entry name" value="T2SP_E"/>
    <property type="match status" value="1"/>
</dbReference>
<dbReference type="GO" id="GO:0005886">
    <property type="term" value="C:plasma membrane"/>
    <property type="evidence" value="ECO:0007669"/>
    <property type="project" value="TreeGrafter"/>
</dbReference>
<reference evidence="5" key="1">
    <citation type="journal article" date="2021" name="PeerJ">
        <title>Extensive microbial diversity within the chicken gut microbiome revealed by metagenomics and culture.</title>
        <authorList>
            <person name="Gilroy R."/>
            <person name="Ravi A."/>
            <person name="Getino M."/>
            <person name="Pursley I."/>
            <person name="Horton D.L."/>
            <person name="Alikhan N.F."/>
            <person name="Baker D."/>
            <person name="Gharbi K."/>
            <person name="Hall N."/>
            <person name="Watson M."/>
            <person name="Adriaenssens E.M."/>
            <person name="Foster-Nyarko E."/>
            <person name="Jarju S."/>
            <person name="Secka A."/>
            <person name="Antonio M."/>
            <person name="Oren A."/>
            <person name="Chaudhuri R.R."/>
            <person name="La Ragione R."/>
            <person name="Hildebrand F."/>
            <person name="Pallen M.J."/>
        </authorList>
    </citation>
    <scope>NUCLEOTIDE SEQUENCE</scope>
    <source>
        <strain evidence="5">CHK169-2315</strain>
    </source>
</reference>
<evidence type="ECO:0000256" key="1">
    <source>
        <dbReference type="ARBA" id="ARBA00006611"/>
    </source>
</evidence>
<dbReference type="InterPro" id="IPR003593">
    <property type="entry name" value="AAA+_ATPase"/>
</dbReference>
<sequence length="341" mass="38902">MNRTEKITRKFLEEACKKQASDIHFYPSHDEDHVDIFYRLLGKRVYIRSIKKKLYAIILAYLKYSAHMDISEKRKPQSGKMHYTTENKELYALRLSTLPTMQEESLTIRLLPQSNLKIDELFVFPYQFNRMKQWFHQQAGLILITGPTGCGKSTTMYALMQALTEKQSYQAITLEDPIERTLDNVIQVEMNERAGVSYHTGLKAALRHDPDIIMIGEIRDEKTAKFALEASLTGHLVVSTIHAKNAVGTIDRLLDLNISKNDIAQTLLAIASIQLIPVFTKGDVKRGAIVELIDGNNITSILSGNKVVEQLNMETFEQLKEKVKRYGFLQDDSMDETSKSV</sequence>
<dbReference type="EMBL" id="DXHX01000123">
    <property type="protein sequence ID" value="HIV75005.1"/>
    <property type="molecule type" value="Genomic_DNA"/>
</dbReference>
<dbReference type="AlphaFoldDB" id="A0A9D1PNI6"/>
<reference evidence="5" key="2">
    <citation type="submission" date="2021-04" db="EMBL/GenBank/DDBJ databases">
        <authorList>
            <person name="Gilroy R."/>
        </authorList>
    </citation>
    <scope>NUCLEOTIDE SEQUENCE</scope>
    <source>
        <strain evidence="5">CHK169-2315</strain>
    </source>
</reference>
<dbReference type="GO" id="GO:0016887">
    <property type="term" value="F:ATP hydrolysis activity"/>
    <property type="evidence" value="ECO:0007669"/>
    <property type="project" value="TreeGrafter"/>
</dbReference>
<accession>A0A9D1PNI6</accession>
<dbReference type="Proteomes" id="UP000823937">
    <property type="component" value="Unassembled WGS sequence"/>
</dbReference>
<evidence type="ECO:0000256" key="3">
    <source>
        <dbReference type="ARBA" id="ARBA00022840"/>
    </source>
</evidence>
<keyword evidence="3" id="KW-0067">ATP-binding</keyword>
<dbReference type="InterPro" id="IPR047667">
    <property type="entry name" value="ATPase_ComGA"/>
</dbReference>
<evidence type="ECO:0000313" key="6">
    <source>
        <dbReference type="Proteomes" id="UP000823937"/>
    </source>
</evidence>
<keyword evidence="2" id="KW-0547">Nucleotide-binding</keyword>